<name>A0A2V1DU89_9PLEO</name>
<evidence type="ECO:0000259" key="1">
    <source>
        <dbReference type="PROSITE" id="PS50181"/>
    </source>
</evidence>
<evidence type="ECO:0000313" key="2">
    <source>
        <dbReference type="EMBL" id="PVI00815.1"/>
    </source>
</evidence>
<proteinExistence type="predicted"/>
<protein>
    <recommendedName>
        <fullName evidence="1">F-box domain-containing protein</fullName>
    </recommendedName>
</protein>
<evidence type="ECO:0000313" key="3">
    <source>
        <dbReference type="Proteomes" id="UP000244855"/>
    </source>
</evidence>
<feature type="domain" description="F-box" evidence="1">
    <location>
        <begin position="2"/>
        <end position="47"/>
    </location>
</feature>
<dbReference type="Proteomes" id="UP000244855">
    <property type="component" value="Unassembled WGS sequence"/>
</dbReference>
<dbReference type="InterPro" id="IPR001810">
    <property type="entry name" value="F-box_dom"/>
</dbReference>
<keyword evidence="3" id="KW-1185">Reference proteome</keyword>
<dbReference type="CDD" id="cd09917">
    <property type="entry name" value="F-box_SF"/>
    <property type="match status" value="1"/>
</dbReference>
<dbReference type="EMBL" id="KZ805367">
    <property type="protein sequence ID" value="PVI00815.1"/>
    <property type="molecule type" value="Genomic_DNA"/>
</dbReference>
<organism evidence="2 3">
    <name type="scientific">Periconia macrospinosa</name>
    <dbReference type="NCBI Taxonomy" id="97972"/>
    <lineage>
        <taxon>Eukaryota</taxon>
        <taxon>Fungi</taxon>
        <taxon>Dikarya</taxon>
        <taxon>Ascomycota</taxon>
        <taxon>Pezizomycotina</taxon>
        <taxon>Dothideomycetes</taxon>
        <taxon>Pleosporomycetidae</taxon>
        <taxon>Pleosporales</taxon>
        <taxon>Massarineae</taxon>
        <taxon>Periconiaceae</taxon>
        <taxon>Periconia</taxon>
    </lineage>
</organism>
<dbReference type="InterPro" id="IPR036047">
    <property type="entry name" value="F-box-like_dom_sf"/>
</dbReference>
<accession>A0A2V1DU89</accession>
<dbReference type="OrthoDB" id="3927840at2759"/>
<sequence length="466" mass="54062">MPSPIESLPHELFRYVVTNLEIQDVARFMRVSKPYHALLEPILWNQIELHGERFHVKQTQKVLQKEENIERQKPLYALAPPESEDDPWQYTQTYPKAMKLLRILSTHQEFGYGLSEVRTHDLASMVTWLCLSLKPEYNPTIITDSWNALTQFVNLEYLELSVFWIRNEYQVPFRAPEHALSGLRTVKLRGYLHKEFTQWLLKKPAGIEELHLGILDFPVAGNTDPDWAESIPPEMRRPEDFDELSNEERGKWESIEDLCHGSVAARALACLTPSIMEKFEKLKKIYLYKPGSPQLDNELHDLWDLLYFSVISDSQILEEWKNLIRATRATLEYIILDQRPVAHENAPDGTGNKDYMWVCACGPSYHRFVETVLPTLLESEEFTALKTIRLFGFEPDVKGPSDYVRDWTSQSITSVNMPPQLQAAFPHVEVTDHVGRRMVMNDQTGEPESVEDEVYQCYNGFESDTD</sequence>
<dbReference type="AlphaFoldDB" id="A0A2V1DU89"/>
<dbReference type="PROSITE" id="PS50181">
    <property type="entry name" value="FBOX"/>
    <property type="match status" value="1"/>
</dbReference>
<gene>
    <name evidence="2" type="ORF">DM02DRAFT_655060</name>
</gene>
<dbReference type="SUPFAM" id="SSF81383">
    <property type="entry name" value="F-box domain"/>
    <property type="match status" value="1"/>
</dbReference>
<reference evidence="2 3" key="1">
    <citation type="journal article" date="2018" name="Sci. Rep.">
        <title>Comparative genomics provides insights into the lifestyle and reveals functional heterogeneity of dark septate endophytic fungi.</title>
        <authorList>
            <person name="Knapp D.G."/>
            <person name="Nemeth J.B."/>
            <person name="Barry K."/>
            <person name="Hainaut M."/>
            <person name="Henrissat B."/>
            <person name="Johnson J."/>
            <person name="Kuo A."/>
            <person name="Lim J.H.P."/>
            <person name="Lipzen A."/>
            <person name="Nolan M."/>
            <person name="Ohm R.A."/>
            <person name="Tamas L."/>
            <person name="Grigoriev I.V."/>
            <person name="Spatafora J.W."/>
            <person name="Nagy L.G."/>
            <person name="Kovacs G.M."/>
        </authorList>
    </citation>
    <scope>NUCLEOTIDE SEQUENCE [LARGE SCALE GENOMIC DNA]</scope>
    <source>
        <strain evidence="2 3">DSE2036</strain>
    </source>
</reference>